<evidence type="ECO:0000313" key="6">
    <source>
        <dbReference type="Proteomes" id="UP000061569"/>
    </source>
</evidence>
<name>A0A0S2DE68_LYSEN</name>
<dbReference type="PROSITE" id="PS01124">
    <property type="entry name" value="HTH_ARAC_FAMILY_2"/>
    <property type="match status" value="1"/>
</dbReference>
<reference evidence="5 6" key="1">
    <citation type="submission" date="2015-11" db="EMBL/GenBank/DDBJ databases">
        <title>Genome sequences of Lysobacter enzymogenes strain C3 and Lysobacter antibioticus ATCC 29479.</title>
        <authorList>
            <person name="Kobayashi D.Y."/>
        </authorList>
    </citation>
    <scope>NUCLEOTIDE SEQUENCE [LARGE SCALE GENOMIC DNA]</scope>
    <source>
        <strain evidence="5 6">C3</strain>
    </source>
</reference>
<evidence type="ECO:0000313" key="5">
    <source>
        <dbReference type="EMBL" id="ALN56923.1"/>
    </source>
</evidence>
<dbReference type="Gene3D" id="2.60.120.10">
    <property type="entry name" value="Jelly Rolls"/>
    <property type="match status" value="1"/>
</dbReference>
<dbReference type="InterPro" id="IPR018060">
    <property type="entry name" value="HTH_AraC"/>
</dbReference>
<dbReference type="Proteomes" id="UP000061569">
    <property type="component" value="Chromosome"/>
</dbReference>
<dbReference type="SUPFAM" id="SSF46689">
    <property type="entry name" value="Homeodomain-like"/>
    <property type="match status" value="1"/>
</dbReference>
<keyword evidence="3" id="KW-0238">DNA-binding</keyword>
<evidence type="ECO:0000256" key="4">
    <source>
        <dbReference type="ARBA" id="ARBA00023163"/>
    </source>
</evidence>
<sequence>MRRSRQFHYPYRSLPGPLLLRYEALAVDTESALHRHPWGQLAFVESGSMAFAVEGEPLFAPPGYAAWIPAGMDHTSHNRREAKCRLINIAERYTPALPAAPGIVRLHPLFLAGVEDLFDRGIEIPDTPADRRLARVLIDKLLATPMLQRFVPHSDDRLLGPILDALQHAPGDNTTLEEWAQRVHTTERTLSRRCRDELGMSFSQWRQRLRFQQSIPLLELGRSVQQVSAQMGYASASAFIAMFQQFSGTTPQKFRQGKKG</sequence>
<gene>
    <name evidence="5" type="ORF">GLE_1566</name>
</gene>
<dbReference type="KEGG" id="lez:GLE_1566"/>
<evidence type="ECO:0000256" key="1">
    <source>
        <dbReference type="ARBA" id="ARBA00022491"/>
    </source>
</evidence>
<dbReference type="InterPro" id="IPR011051">
    <property type="entry name" value="RmlC_Cupin_sf"/>
</dbReference>
<dbReference type="InterPro" id="IPR013096">
    <property type="entry name" value="Cupin_2"/>
</dbReference>
<dbReference type="PRINTS" id="PR00032">
    <property type="entry name" value="HTHARAC"/>
</dbReference>
<organism evidence="5 6">
    <name type="scientific">Lysobacter enzymogenes</name>
    <dbReference type="NCBI Taxonomy" id="69"/>
    <lineage>
        <taxon>Bacteria</taxon>
        <taxon>Pseudomonadati</taxon>
        <taxon>Pseudomonadota</taxon>
        <taxon>Gammaproteobacteria</taxon>
        <taxon>Lysobacterales</taxon>
        <taxon>Lysobacteraceae</taxon>
        <taxon>Lysobacter</taxon>
    </lineage>
</organism>
<dbReference type="FunFam" id="1.10.10.60:FF:000132">
    <property type="entry name" value="AraC family transcriptional regulator"/>
    <property type="match status" value="1"/>
</dbReference>
<keyword evidence="4" id="KW-0804">Transcription</keyword>
<keyword evidence="1" id="KW-0678">Repressor</keyword>
<dbReference type="InterPro" id="IPR020449">
    <property type="entry name" value="Tscrpt_reg_AraC-type_HTH"/>
</dbReference>
<dbReference type="RefSeq" id="WP_057946881.1">
    <property type="nucleotide sequence ID" value="NZ_CP067396.1"/>
</dbReference>
<dbReference type="PANTHER" id="PTHR11019">
    <property type="entry name" value="HTH-TYPE TRANSCRIPTIONAL REGULATOR NIMR"/>
    <property type="match status" value="1"/>
</dbReference>
<dbReference type="InterPro" id="IPR009057">
    <property type="entry name" value="Homeodomain-like_sf"/>
</dbReference>
<dbReference type="Pfam" id="PF12833">
    <property type="entry name" value="HTH_18"/>
    <property type="match status" value="1"/>
</dbReference>
<dbReference type="Pfam" id="PF07883">
    <property type="entry name" value="Cupin_2"/>
    <property type="match status" value="1"/>
</dbReference>
<dbReference type="CDD" id="cd06124">
    <property type="entry name" value="cupin_NimR-like_N"/>
    <property type="match status" value="1"/>
</dbReference>
<proteinExistence type="predicted"/>
<dbReference type="EMBL" id="CP013140">
    <property type="protein sequence ID" value="ALN56923.1"/>
    <property type="molecule type" value="Genomic_DNA"/>
</dbReference>
<dbReference type="AlphaFoldDB" id="A0A0S2DE68"/>
<dbReference type="Gene3D" id="1.10.10.60">
    <property type="entry name" value="Homeodomain-like"/>
    <property type="match status" value="1"/>
</dbReference>
<keyword evidence="2" id="KW-0805">Transcription regulation</keyword>
<evidence type="ECO:0000256" key="2">
    <source>
        <dbReference type="ARBA" id="ARBA00023015"/>
    </source>
</evidence>
<dbReference type="GO" id="GO:0043565">
    <property type="term" value="F:sequence-specific DNA binding"/>
    <property type="evidence" value="ECO:0007669"/>
    <property type="project" value="InterPro"/>
</dbReference>
<dbReference type="PANTHER" id="PTHR11019:SF190">
    <property type="entry name" value="ARAC-FAMILY REGULATORY PROTEIN"/>
    <property type="match status" value="1"/>
</dbReference>
<dbReference type="GO" id="GO:0003700">
    <property type="term" value="F:DNA-binding transcription factor activity"/>
    <property type="evidence" value="ECO:0007669"/>
    <property type="project" value="InterPro"/>
</dbReference>
<dbReference type="SMART" id="SM00342">
    <property type="entry name" value="HTH_ARAC"/>
    <property type="match status" value="1"/>
</dbReference>
<evidence type="ECO:0000256" key="3">
    <source>
        <dbReference type="ARBA" id="ARBA00023125"/>
    </source>
</evidence>
<accession>A0A0S2DE68</accession>
<protein>
    <submittedName>
        <fullName evidence="5">Transcriptional regulator, AraC family</fullName>
    </submittedName>
</protein>
<dbReference type="SUPFAM" id="SSF51182">
    <property type="entry name" value="RmlC-like cupins"/>
    <property type="match status" value="1"/>
</dbReference>
<dbReference type="InterPro" id="IPR014710">
    <property type="entry name" value="RmlC-like_jellyroll"/>
</dbReference>
<dbReference type="STRING" id="69.GLE_1566"/>
<dbReference type="OrthoDB" id="9804543at2"/>
<dbReference type="PATRIC" id="fig|69.6.peg.1546"/>